<proteinExistence type="predicted"/>
<dbReference type="SMART" id="SM00850">
    <property type="entry name" value="LytTR"/>
    <property type="match status" value="1"/>
</dbReference>
<evidence type="ECO:0000256" key="5">
    <source>
        <dbReference type="PROSITE-ProRule" id="PRU00169"/>
    </source>
</evidence>
<keyword evidence="2" id="KW-0902">Two-component regulatory system</keyword>
<dbReference type="KEGG" id="pce:PECL_316"/>
<keyword evidence="9" id="KW-1185">Reference proteome</keyword>
<dbReference type="PROSITE" id="PS50110">
    <property type="entry name" value="RESPONSE_REGULATORY"/>
    <property type="match status" value="1"/>
</dbReference>
<sequence>MVPIFICEDNPELLATYSNIIKNHIMINDFDMAVVSESTDSAKVTEYLRNNEVVNGVYFLDIQLDQSVKNGLESAVIIRELDPMAKIIFISTHSEMAILTFERKVEPLDFIMKDIGVNKVKTRIEEDIRVCYTRYLKTLNKTDVRFKYRIGSTERSINIKDVYYIESSSRAHKVVLHAKKRIEEYYDNIADIEQQYSTLFRCHRSFLINVDNVSSYDTKLKKIRFVDGETCPIAARKVRKFCKVIQN</sequence>
<keyword evidence="3" id="KW-0010">Activator</keyword>
<organism evidence="8 9">
    <name type="scientific">Pediococcus claussenii (strain ATCC BAA-344 / DSM 14800 / JCM 18046 / KCTC 3811 / LMG 21948 / P06)</name>
    <dbReference type="NCBI Taxonomy" id="701521"/>
    <lineage>
        <taxon>Bacteria</taxon>
        <taxon>Bacillati</taxon>
        <taxon>Bacillota</taxon>
        <taxon>Bacilli</taxon>
        <taxon>Lactobacillales</taxon>
        <taxon>Lactobacillaceae</taxon>
        <taxon>Pediococcus</taxon>
    </lineage>
</organism>
<keyword evidence="1" id="KW-0963">Cytoplasm</keyword>
<dbReference type="STRING" id="701521.PECL_316"/>
<name>G8PAR9_PEDCP</name>
<dbReference type="SMART" id="SM00448">
    <property type="entry name" value="REC"/>
    <property type="match status" value="1"/>
</dbReference>
<dbReference type="InterPro" id="IPR011006">
    <property type="entry name" value="CheY-like_superfamily"/>
</dbReference>
<dbReference type="InterPro" id="IPR001789">
    <property type="entry name" value="Sig_transdc_resp-reg_receiver"/>
</dbReference>
<dbReference type="Gene3D" id="3.40.50.2300">
    <property type="match status" value="1"/>
</dbReference>
<dbReference type="PANTHER" id="PTHR37299">
    <property type="entry name" value="TRANSCRIPTIONAL REGULATOR-RELATED"/>
    <property type="match status" value="1"/>
</dbReference>
<feature type="domain" description="HTH LytTR-type" evidence="7">
    <location>
        <begin position="146"/>
        <end position="247"/>
    </location>
</feature>
<dbReference type="GO" id="GO:0003677">
    <property type="term" value="F:DNA binding"/>
    <property type="evidence" value="ECO:0007669"/>
    <property type="project" value="InterPro"/>
</dbReference>
<keyword evidence="5" id="KW-0597">Phosphoprotein</keyword>
<accession>G8PAR9</accession>
<dbReference type="Pfam" id="PF00072">
    <property type="entry name" value="Response_reg"/>
    <property type="match status" value="1"/>
</dbReference>
<evidence type="ECO:0000256" key="3">
    <source>
        <dbReference type="ARBA" id="ARBA00023159"/>
    </source>
</evidence>
<evidence type="ECO:0000256" key="1">
    <source>
        <dbReference type="ARBA" id="ARBA00022490"/>
    </source>
</evidence>
<evidence type="ECO:0000256" key="2">
    <source>
        <dbReference type="ARBA" id="ARBA00023012"/>
    </source>
</evidence>
<reference evidence="8 9" key="1">
    <citation type="journal article" date="2012" name="J. Bacteriol.">
        <title>Complete Genome Sequence of the Beer Spoilage Organism Pediococcus claussenii ATCC BAA-344T.</title>
        <authorList>
            <person name="Pittet V."/>
            <person name="Abegunde T."/>
            <person name="Marfleet T."/>
            <person name="Haakensen M."/>
            <person name="Morrow K."/>
            <person name="Jayaprakash T."/>
            <person name="Schroeder K."/>
            <person name="Trost B."/>
            <person name="Byrns S."/>
            <person name="Bergsveinson J."/>
            <person name="Kusalik A."/>
            <person name="Ziola B."/>
        </authorList>
    </citation>
    <scope>NUCLEOTIDE SEQUENCE [LARGE SCALE GENOMIC DNA]</scope>
    <source>
        <strain evidence="8 9">ATCC BAA-344</strain>
    </source>
</reference>
<evidence type="ECO:0000313" key="9">
    <source>
        <dbReference type="Proteomes" id="UP000005444"/>
    </source>
</evidence>
<evidence type="ECO:0000313" key="8">
    <source>
        <dbReference type="EMBL" id="AEV94628.1"/>
    </source>
</evidence>
<dbReference type="Proteomes" id="UP000005444">
    <property type="component" value="Chromosome"/>
</dbReference>
<dbReference type="PATRIC" id="fig|701521.8.peg.296"/>
<dbReference type="InterPro" id="IPR007492">
    <property type="entry name" value="LytTR_DNA-bd_dom"/>
</dbReference>
<feature type="domain" description="Response regulatory" evidence="6">
    <location>
        <begin position="3"/>
        <end position="128"/>
    </location>
</feature>
<dbReference type="SUPFAM" id="SSF52172">
    <property type="entry name" value="CheY-like"/>
    <property type="match status" value="1"/>
</dbReference>
<dbReference type="InterPro" id="IPR046947">
    <property type="entry name" value="LytR-like"/>
</dbReference>
<dbReference type="HOGENOM" id="CLU_000445_14_6_9"/>
<protein>
    <submittedName>
        <fullName evidence="8">Accessory gene regulator protein A</fullName>
    </submittedName>
</protein>
<dbReference type="EMBL" id="CP003137">
    <property type="protein sequence ID" value="AEV94628.1"/>
    <property type="molecule type" value="Genomic_DNA"/>
</dbReference>
<evidence type="ECO:0000259" key="6">
    <source>
        <dbReference type="PROSITE" id="PS50110"/>
    </source>
</evidence>
<gene>
    <name evidence="8" type="primary">agrA</name>
    <name evidence="8" type="ordered locus">PECL_316</name>
</gene>
<dbReference type="GO" id="GO:0000156">
    <property type="term" value="F:phosphorelay response regulator activity"/>
    <property type="evidence" value="ECO:0007669"/>
    <property type="project" value="InterPro"/>
</dbReference>
<dbReference type="PROSITE" id="PS50930">
    <property type="entry name" value="HTH_LYTTR"/>
    <property type="match status" value="1"/>
</dbReference>
<comment type="function">
    <text evidence="4">Required for high-level post-exponential phase expression of a series of secreted proteins.</text>
</comment>
<dbReference type="PANTHER" id="PTHR37299:SF3">
    <property type="entry name" value="STAGE 0 SPORULATION PROTEIN A HOMOLOG"/>
    <property type="match status" value="1"/>
</dbReference>
<dbReference type="eggNOG" id="COG3279">
    <property type="taxonomic scope" value="Bacteria"/>
</dbReference>
<evidence type="ECO:0000256" key="4">
    <source>
        <dbReference type="ARBA" id="ARBA00037164"/>
    </source>
</evidence>
<dbReference type="AlphaFoldDB" id="G8PAR9"/>
<dbReference type="RefSeq" id="WP_014214826.1">
    <property type="nucleotide sequence ID" value="NC_016605.1"/>
</dbReference>
<dbReference type="Pfam" id="PF04397">
    <property type="entry name" value="LytTR"/>
    <property type="match status" value="1"/>
</dbReference>
<evidence type="ECO:0000259" key="7">
    <source>
        <dbReference type="PROSITE" id="PS50930"/>
    </source>
</evidence>
<dbReference type="Gene3D" id="2.40.50.1020">
    <property type="entry name" value="LytTr DNA-binding domain"/>
    <property type="match status" value="1"/>
</dbReference>
<feature type="modified residue" description="4-aspartylphosphate" evidence="5">
    <location>
        <position position="61"/>
    </location>
</feature>